<evidence type="ECO:0000313" key="3">
    <source>
        <dbReference type="EMBL" id="COX68635.1"/>
    </source>
</evidence>
<gene>
    <name evidence="2" type="ORF">ERS007703_03374</name>
    <name evidence="3" type="ORF">ERS007739_01606</name>
</gene>
<feature type="compositionally biased region" description="Low complexity" evidence="1">
    <location>
        <begin position="65"/>
        <end position="74"/>
    </location>
</feature>
<feature type="region of interest" description="Disordered" evidence="1">
    <location>
        <begin position="16"/>
        <end position="74"/>
    </location>
</feature>
<dbReference type="Proteomes" id="UP000038802">
    <property type="component" value="Unassembled WGS sequence"/>
</dbReference>
<evidence type="ECO:0000313" key="2">
    <source>
        <dbReference type="EMBL" id="COW31930.1"/>
    </source>
</evidence>
<dbReference type="EMBL" id="CSBK01000638">
    <property type="protein sequence ID" value="COX68635.1"/>
    <property type="molecule type" value="Genomic_DNA"/>
</dbReference>
<reference evidence="2" key="3">
    <citation type="submission" date="2015-03" db="EMBL/GenBank/DDBJ databases">
        <authorList>
            <person name="Murphy D."/>
        </authorList>
    </citation>
    <scope>NUCLEOTIDE SEQUENCE [LARGE SCALE GENOMIC DNA]</scope>
    <source>
        <strain evidence="2">K00500041</strain>
    </source>
</reference>
<reference evidence="4 5" key="1">
    <citation type="submission" date="2015-03" db="EMBL/GenBank/DDBJ databases">
        <authorList>
            <consortium name="Pathogen Informatics"/>
        </authorList>
    </citation>
    <scope>NUCLEOTIDE SEQUENCE [LARGE SCALE GENOMIC DNA]</scope>
    <source>
        <strain evidence="4">K00500041</strain>
        <strain evidence="5">N09902308</strain>
    </source>
</reference>
<feature type="region of interest" description="Disordered" evidence="1">
    <location>
        <begin position="86"/>
        <end position="106"/>
    </location>
</feature>
<reference evidence="3" key="2">
    <citation type="submission" date="2015-03" db="EMBL/GenBank/DDBJ databases">
        <authorList>
            <consortium name="Pathogen Informatics"/>
            <person name="Murphy D."/>
        </authorList>
    </citation>
    <scope>NUCLEOTIDE SEQUENCE</scope>
    <source>
        <strain evidence="3">N09902308</strain>
    </source>
</reference>
<dbReference type="Proteomes" id="UP000039021">
    <property type="component" value="Unassembled WGS sequence"/>
</dbReference>
<dbReference type="EMBL" id="CSAE01000452">
    <property type="protein sequence ID" value="COW31930.1"/>
    <property type="molecule type" value="Genomic_DNA"/>
</dbReference>
<protein>
    <submittedName>
        <fullName evidence="2">Uncharacterized protein</fullName>
    </submittedName>
</protein>
<proteinExistence type="predicted"/>
<feature type="compositionally biased region" description="Low complexity" evidence="1">
    <location>
        <begin position="87"/>
        <end position="96"/>
    </location>
</feature>
<accession>A0A0U0RVQ5</accession>
<dbReference type="AlphaFoldDB" id="A0A0U0RVQ5"/>
<evidence type="ECO:0000313" key="5">
    <source>
        <dbReference type="Proteomes" id="UP000039021"/>
    </source>
</evidence>
<name>A0A0U0RVQ5_MYCTX</name>
<feature type="compositionally biased region" description="Polar residues" evidence="1">
    <location>
        <begin position="97"/>
        <end position="106"/>
    </location>
</feature>
<sequence>MRPRLTPNTGMLALRASSAARKKVPSPPKTSTSSQPSAACWSASTTSISTPMARMSSGARCNDPRSTASAESTRSAILLSPNTFSTRRAVSVASSRPVWTTSRTLR</sequence>
<evidence type="ECO:0000313" key="4">
    <source>
        <dbReference type="Proteomes" id="UP000038802"/>
    </source>
</evidence>
<evidence type="ECO:0000256" key="1">
    <source>
        <dbReference type="SAM" id="MobiDB-lite"/>
    </source>
</evidence>
<organism evidence="2 4">
    <name type="scientific">Mycobacterium tuberculosis</name>
    <dbReference type="NCBI Taxonomy" id="1773"/>
    <lineage>
        <taxon>Bacteria</taxon>
        <taxon>Bacillati</taxon>
        <taxon>Actinomycetota</taxon>
        <taxon>Actinomycetes</taxon>
        <taxon>Mycobacteriales</taxon>
        <taxon>Mycobacteriaceae</taxon>
        <taxon>Mycobacterium</taxon>
        <taxon>Mycobacterium tuberculosis complex</taxon>
    </lineage>
</organism>